<dbReference type="SMART" id="SM00353">
    <property type="entry name" value="HLH"/>
    <property type="match status" value="1"/>
</dbReference>
<dbReference type="EMBL" id="VCGU01000007">
    <property type="protein sequence ID" value="TRY73676.1"/>
    <property type="molecule type" value="Genomic_DNA"/>
</dbReference>
<feature type="domain" description="BHLH" evidence="6">
    <location>
        <begin position="62"/>
        <end position="114"/>
    </location>
</feature>
<evidence type="ECO:0000313" key="7">
    <source>
        <dbReference type="EMBL" id="TRY73676.1"/>
    </source>
</evidence>
<feature type="compositionally biased region" description="Low complexity" evidence="5">
    <location>
        <begin position="128"/>
        <end position="151"/>
    </location>
</feature>
<dbReference type="GO" id="GO:0007399">
    <property type="term" value="P:nervous system development"/>
    <property type="evidence" value="ECO:0007669"/>
    <property type="project" value="UniProtKB-KW"/>
</dbReference>
<sequence>MHNKPIVPKIEPSIPTTDFMKRSSPDSVSSSTNGTFGPASRCRRKIAFHPIHGYAIPPPQPAKVARRNARERNRVKQVNSGFEMLRVHIPTIASQKKASKVETLRHAVEYIQRLQTMLGDQQHHHHVQQQQPQHPGTPSTPITPSTPSGNPMISASPNEHFVYPSSHTPATPHTPVEANVTPYSFNESGYETSSTSSYYSGGSLISPSPNMGPHSHQHYFSNLTPNISGNNFNQELCSFIPSQNTDLFEHNSDEDELLDVIAKWQEGED</sequence>
<feature type="compositionally biased region" description="Polar residues" evidence="5">
    <location>
        <begin position="25"/>
        <end position="35"/>
    </location>
</feature>
<dbReference type="InterPro" id="IPR036638">
    <property type="entry name" value="HLH_DNA-bd_sf"/>
</dbReference>
<feature type="compositionally biased region" description="Low complexity" evidence="5">
    <location>
        <begin position="164"/>
        <end position="175"/>
    </location>
</feature>
<dbReference type="PANTHER" id="PTHR23349:SF108">
    <property type="entry name" value="BHLH DOMAIN-CONTAINING PROTEIN"/>
    <property type="match status" value="1"/>
</dbReference>
<evidence type="ECO:0000256" key="1">
    <source>
        <dbReference type="ARBA" id="ARBA00004123"/>
    </source>
</evidence>
<proteinExistence type="predicted"/>
<dbReference type="Gene3D" id="4.10.280.10">
    <property type="entry name" value="Helix-loop-helix DNA-binding domain"/>
    <property type="match status" value="1"/>
</dbReference>
<gene>
    <name evidence="7" type="ORF">TCAL_10165</name>
</gene>
<evidence type="ECO:0000256" key="3">
    <source>
        <dbReference type="ARBA" id="ARBA00023125"/>
    </source>
</evidence>
<dbReference type="GO" id="GO:0000977">
    <property type="term" value="F:RNA polymerase II transcription regulatory region sequence-specific DNA binding"/>
    <property type="evidence" value="ECO:0007669"/>
    <property type="project" value="TreeGrafter"/>
</dbReference>
<dbReference type="GO" id="GO:0046983">
    <property type="term" value="F:protein dimerization activity"/>
    <property type="evidence" value="ECO:0007669"/>
    <property type="project" value="InterPro"/>
</dbReference>
<keyword evidence="4" id="KW-0539">Nucleus</keyword>
<feature type="region of interest" description="Disordered" evidence="5">
    <location>
        <begin position="1"/>
        <end position="39"/>
    </location>
</feature>
<comment type="subcellular location">
    <subcellularLocation>
        <location evidence="1">Nucleus</location>
    </subcellularLocation>
</comment>
<accession>A0A553P7L3</accession>
<protein>
    <recommendedName>
        <fullName evidence="6">BHLH domain-containing protein</fullName>
    </recommendedName>
</protein>
<keyword evidence="3" id="KW-0238">DNA-binding</keyword>
<name>A0A553P7L3_TIGCA</name>
<evidence type="ECO:0000259" key="6">
    <source>
        <dbReference type="PROSITE" id="PS50888"/>
    </source>
</evidence>
<feature type="region of interest" description="Disordered" evidence="5">
    <location>
        <begin position="119"/>
        <end position="182"/>
    </location>
</feature>
<dbReference type="OrthoDB" id="5976910at2759"/>
<dbReference type="InterPro" id="IPR050283">
    <property type="entry name" value="E-box_TF_Regulators"/>
</dbReference>
<dbReference type="PROSITE" id="PS50888">
    <property type="entry name" value="BHLH"/>
    <property type="match status" value="1"/>
</dbReference>
<dbReference type="CDD" id="cd11418">
    <property type="entry name" value="bHLH_TS_ASCL"/>
    <property type="match status" value="1"/>
</dbReference>
<evidence type="ECO:0000313" key="8">
    <source>
        <dbReference type="Proteomes" id="UP000318571"/>
    </source>
</evidence>
<comment type="caution">
    <text evidence="7">The sequence shown here is derived from an EMBL/GenBank/DDBJ whole genome shotgun (WGS) entry which is preliminary data.</text>
</comment>
<reference evidence="7 8" key="1">
    <citation type="journal article" date="2018" name="Nat. Ecol. Evol.">
        <title>Genomic signatures of mitonuclear coevolution across populations of Tigriopus californicus.</title>
        <authorList>
            <person name="Barreto F.S."/>
            <person name="Watson E.T."/>
            <person name="Lima T.G."/>
            <person name="Willett C.S."/>
            <person name="Edmands S."/>
            <person name="Li W."/>
            <person name="Burton R.S."/>
        </authorList>
    </citation>
    <scope>NUCLEOTIDE SEQUENCE [LARGE SCALE GENOMIC DNA]</scope>
    <source>
        <strain evidence="7 8">San Diego</strain>
    </source>
</reference>
<dbReference type="STRING" id="6832.A0A553P7L3"/>
<dbReference type="PANTHER" id="PTHR23349">
    <property type="entry name" value="BASIC HELIX-LOOP-HELIX TRANSCRIPTION FACTOR, TWIST"/>
    <property type="match status" value="1"/>
</dbReference>
<dbReference type="OMA" id="KWQEGED"/>
<dbReference type="GO" id="GO:0005634">
    <property type="term" value="C:nucleus"/>
    <property type="evidence" value="ECO:0007669"/>
    <property type="project" value="UniProtKB-SubCell"/>
</dbReference>
<dbReference type="SUPFAM" id="SSF47459">
    <property type="entry name" value="HLH, helix-loop-helix DNA-binding domain"/>
    <property type="match status" value="1"/>
</dbReference>
<organism evidence="7 8">
    <name type="scientific">Tigriopus californicus</name>
    <name type="common">Marine copepod</name>
    <dbReference type="NCBI Taxonomy" id="6832"/>
    <lineage>
        <taxon>Eukaryota</taxon>
        <taxon>Metazoa</taxon>
        <taxon>Ecdysozoa</taxon>
        <taxon>Arthropoda</taxon>
        <taxon>Crustacea</taxon>
        <taxon>Multicrustacea</taxon>
        <taxon>Hexanauplia</taxon>
        <taxon>Copepoda</taxon>
        <taxon>Harpacticoida</taxon>
        <taxon>Harpacticidae</taxon>
        <taxon>Tigriopus</taxon>
    </lineage>
</organism>
<keyword evidence="2" id="KW-0524">Neurogenesis</keyword>
<feature type="region of interest" description="Disordered" evidence="5">
    <location>
        <begin position="51"/>
        <end position="70"/>
    </location>
</feature>
<dbReference type="GO" id="GO:0000981">
    <property type="term" value="F:DNA-binding transcription factor activity, RNA polymerase II-specific"/>
    <property type="evidence" value="ECO:0007669"/>
    <property type="project" value="TreeGrafter"/>
</dbReference>
<dbReference type="Proteomes" id="UP000318571">
    <property type="component" value="Chromosome 3"/>
</dbReference>
<dbReference type="InterPro" id="IPR011598">
    <property type="entry name" value="bHLH_dom"/>
</dbReference>
<evidence type="ECO:0000256" key="4">
    <source>
        <dbReference type="ARBA" id="ARBA00023242"/>
    </source>
</evidence>
<dbReference type="Pfam" id="PF00010">
    <property type="entry name" value="HLH"/>
    <property type="match status" value="1"/>
</dbReference>
<keyword evidence="8" id="KW-1185">Reference proteome</keyword>
<evidence type="ECO:0000256" key="5">
    <source>
        <dbReference type="SAM" id="MobiDB-lite"/>
    </source>
</evidence>
<evidence type="ECO:0000256" key="2">
    <source>
        <dbReference type="ARBA" id="ARBA00022902"/>
    </source>
</evidence>
<dbReference type="FunFam" id="4.10.280.10:FF:000029">
    <property type="entry name" value="Achaete-scute family bHLH transcription factor 1"/>
    <property type="match status" value="1"/>
</dbReference>
<dbReference type="AlphaFoldDB" id="A0A553P7L3"/>